<dbReference type="InterPro" id="IPR004482">
    <property type="entry name" value="Mg_chelat-rel"/>
</dbReference>
<dbReference type="Gene3D" id="3.40.50.300">
    <property type="entry name" value="P-loop containing nucleotide triphosphate hydrolases"/>
    <property type="match status" value="1"/>
</dbReference>
<dbReference type="Pfam" id="PF13335">
    <property type="entry name" value="Mg_chelatase_C"/>
    <property type="match status" value="1"/>
</dbReference>
<dbReference type="SUPFAM" id="SSF54211">
    <property type="entry name" value="Ribosomal protein S5 domain 2-like"/>
    <property type="match status" value="1"/>
</dbReference>
<reference evidence="3" key="1">
    <citation type="submission" date="2021-01" db="EMBL/GenBank/DDBJ databases">
        <title>Whole genome shotgun sequence of Virgisporangium aliadipatigenens NBRC 105644.</title>
        <authorList>
            <person name="Komaki H."/>
            <person name="Tamura T."/>
        </authorList>
    </citation>
    <scope>NUCLEOTIDE SEQUENCE</scope>
    <source>
        <strain evidence="3">NBRC 105644</strain>
    </source>
</reference>
<dbReference type="RefSeq" id="WP_203899361.1">
    <property type="nucleotide sequence ID" value="NZ_BOPF01000008.1"/>
</dbReference>
<dbReference type="Pfam" id="PF01078">
    <property type="entry name" value="Mg_chelatase"/>
    <property type="match status" value="1"/>
</dbReference>
<dbReference type="InterPro" id="IPR000523">
    <property type="entry name" value="Mg_chelatse_chII-like_cat_dom"/>
</dbReference>
<dbReference type="Proteomes" id="UP000619260">
    <property type="component" value="Unassembled WGS sequence"/>
</dbReference>
<name>A0A8J4DQK7_9ACTN</name>
<gene>
    <name evidence="3" type="ORF">Val02_27090</name>
</gene>
<dbReference type="Gene3D" id="3.30.230.10">
    <property type="match status" value="1"/>
</dbReference>
<dbReference type="PANTHER" id="PTHR32039">
    <property type="entry name" value="MAGNESIUM-CHELATASE SUBUNIT CHLI"/>
    <property type="match status" value="1"/>
</dbReference>
<evidence type="ECO:0000259" key="2">
    <source>
        <dbReference type="SMART" id="SM00382"/>
    </source>
</evidence>
<dbReference type="SMART" id="SM00382">
    <property type="entry name" value="AAA"/>
    <property type="match status" value="1"/>
</dbReference>
<accession>A0A8J4DQK7</accession>
<dbReference type="SUPFAM" id="SSF52540">
    <property type="entry name" value="P-loop containing nucleoside triphosphate hydrolases"/>
    <property type="match status" value="1"/>
</dbReference>
<dbReference type="Pfam" id="PF13541">
    <property type="entry name" value="ChlI"/>
    <property type="match status" value="1"/>
</dbReference>
<dbReference type="InterPro" id="IPR014721">
    <property type="entry name" value="Ribsml_uS5_D2-typ_fold_subgr"/>
</dbReference>
<evidence type="ECO:0000313" key="4">
    <source>
        <dbReference type="Proteomes" id="UP000619260"/>
    </source>
</evidence>
<comment type="similarity">
    <text evidence="1">Belongs to the Mg-chelatase subunits D/I family. ComM subfamily.</text>
</comment>
<feature type="domain" description="AAA+ ATPase" evidence="2">
    <location>
        <begin position="210"/>
        <end position="393"/>
    </location>
</feature>
<dbReference type="AlphaFoldDB" id="A0A8J4DQK7"/>
<proteinExistence type="inferred from homology"/>
<organism evidence="3 4">
    <name type="scientific">Virgisporangium aliadipatigenens</name>
    <dbReference type="NCBI Taxonomy" id="741659"/>
    <lineage>
        <taxon>Bacteria</taxon>
        <taxon>Bacillati</taxon>
        <taxon>Actinomycetota</taxon>
        <taxon>Actinomycetes</taxon>
        <taxon>Micromonosporales</taxon>
        <taxon>Micromonosporaceae</taxon>
        <taxon>Virgisporangium</taxon>
    </lineage>
</organism>
<dbReference type="InterPro" id="IPR020568">
    <property type="entry name" value="Ribosomal_Su5_D2-typ_SF"/>
</dbReference>
<protein>
    <recommendedName>
        <fullName evidence="2">AAA+ ATPase domain-containing protein</fullName>
    </recommendedName>
</protein>
<dbReference type="NCBIfam" id="TIGR00368">
    <property type="entry name" value="YifB family Mg chelatase-like AAA ATPase"/>
    <property type="match status" value="1"/>
</dbReference>
<dbReference type="GO" id="GO:0005524">
    <property type="term" value="F:ATP binding"/>
    <property type="evidence" value="ECO:0007669"/>
    <property type="project" value="InterPro"/>
</dbReference>
<dbReference type="InterPro" id="IPR025158">
    <property type="entry name" value="Mg_chelat-rel_C"/>
</dbReference>
<comment type="caution">
    <text evidence="3">The sequence shown here is derived from an EMBL/GenBank/DDBJ whole genome shotgun (WGS) entry which is preliminary data.</text>
</comment>
<evidence type="ECO:0000256" key="1">
    <source>
        <dbReference type="ARBA" id="ARBA00006354"/>
    </source>
</evidence>
<dbReference type="EMBL" id="BOPF01000008">
    <property type="protein sequence ID" value="GIJ45823.1"/>
    <property type="molecule type" value="Genomic_DNA"/>
</dbReference>
<dbReference type="InterPro" id="IPR045006">
    <property type="entry name" value="CHLI-like"/>
</dbReference>
<dbReference type="InterPro" id="IPR003593">
    <property type="entry name" value="AAA+_ATPase"/>
</dbReference>
<dbReference type="PANTHER" id="PTHR32039:SF7">
    <property type="entry name" value="COMPETENCE PROTEIN COMM"/>
    <property type="match status" value="1"/>
</dbReference>
<keyword evidence="4" id="KW-1185">Reference proteome</keyword>
<dbReference type="InterPro" id="IPR027417">
    <property type="entry name" value="P-loop_NTPase"/>
</dbReference>
<evidence type="ECO:0000313" key="3">
    <source>
        <dbReference type="EMBL" id="GIJ45823.1"/>
    </source>
</evidence>
<sequence>MGYAEVRAVALVGMVGQVVIVESDVADGLPTVIFSGLPDTALSQSRDRVRAAVVNSGESWPQRRITVNLRPANLPKHGSSFDLAVAVSMLAACGTLPLDPLRDTVILGELGLDGAVRPVRGVLPAVLAAMRAGLRYAVVPAGNALEARLIPGIVVKATDTLRRLIDFLRSGGPLLDPEEPAAAVPPAGPDLSHVLGQERGRRAIELAAAGGHNVALFGPPGAGKTMLAQRLPTVLPALDDEAALEVTAVHSLAGALPSGSPLMRRPPFQAPHHTTSVAALIGGGSGVPRPGTVSLAHRGVLFMDEAPEFAVAALEALRQPLEDGLVRINRARAQTVYPARIQLVLAANPCPCAKPGGDHLCECPPLRRRRYLSRLSGPLLDRVDLRVMLHAVRVSALLDDVTGEPSTAVAARVAAARAAAQSRWGSSNAAVHDQVLRGSRFRLPGVVTKPLVRESDLGLLSARGFQRTVRVAWTMADLDGRTVPDAGDVGEAVELRRGTPR</sequence>